<sequence length="133" mass="14966">MAFARPCFSFMSVMAQALSVQPKDGAVGALRKGYTSLNVCSSSTLSWYSSRVESFEQLKQFKSHISSIQLSFILFSHFLHDSGRHPYMNRQRHHLFCLFPSRLCHSPLLWAGIGSLSTPSSHLCPDSYHPNEA</sequence>
<dbReference type="AlphaFoldDB" id="A0A6A5Z164"/>
<gene>
    <name evidence="1" type="ORF">BDV96DRAFT_581226</name>
</gene>
<reference evidence="1" key="1">
    <citation type="journal article" date="2020" name="Stud. Mycol.">
        <title>101 Dothideomycetes genomes: a test case for predicting lifestyles and emergence of pathogens.</title>
        <authorList>
            <person name="Haridas S."/>
            <person name="Albert R."/>
            <person name="Binder M."/>
            <person name="Bloem J."/>
            <person name="Labutti K."/>
            <person name="Salamov A."/>
            <person name="Andreopoulos B."/>
            <person name="Baker S."/>
            <person name="Barry K."/>
            <person name="Bills G."/>
            <person name="Bluhm B."/>
            <person name="Cannon C."/>
            <person name="Castanera R."/>
            <person name="Culley D."/>
            <person name="Daum C."/>
            <person name="Ezra D."/>
            <person name="Gonzalez J."/>
            <person name="Henrissat B."/>
            <person name="Kuo A."/>
            <person name="Liang C."/>
            <person name="Lipzen A."/>
            <person name="Lutzoni F."/>
            <person name="Magnuson J."/>
            <person name="Mondo S."/>
            <person name="Nolan M."/>
            <person name="Ohm R."/>
            <person name="Pangilinan J."/>
            <person name="Park H.-J."/>
            <person name="Ramirez L."/>
            <person name="Alfaro M."/>
            <person name="Sun H."/>
            <person name="Tritt A."/>
            <person name="Yoshinaga Y."/>
            <person name="Zwiers L.-H."/>
            <person name="Turgeon B."/>
            <person name="Goodwin S."/>
            <person name="Spatafora J."/>
            <person name="Crous P."/>
            <person name="Grigoriev I."/>
        </authorList>
    </citation>
    <scope>NUCLEOTIDE SEQUENCE</scope>
    <source>
        <strain evidence="1">CBS 627.86</strain>
    </source>
</reference>
<organism evidence="1 2">
    <name type="scientific">Lophiotrema nucula</name>
    <dbReference type="NCBI Taxonomy" id="690887"/>
    <lineage>
        <taxon>Eukaryota</taxon>
        <taxon>Fungi</taxon>
        <taxon>Dikarya</taxon>
        <taxon>Ascomycota</taxon>
        <taxon>Pezizomycotina</taxon>
        <taxon>Dothideomycetes</taxon>
        <taxon>Pleosporomycetidae</taxon>
        <taxon>Pleosporales</taxon>
        <taxon>Lophiotremataceae</taxon>
        <taxon>Lophiotrema</taxon>
    </lineage>
</organism>
<accession>A0A6A5Z164</accession>
<evidence type="ECO:0000313" key="2">
    <source>
        <dbReference type="Proteomes" id="UP000799770"/>
    </source>
</evidence>
<evidence type="ECO:0000313" key="1">
    <source>
        <dbReference type="EMBL" id="KAF2112138.1"/>
    </source>
</evidence>
<keyword evidence="2" id="KW-1185">Reference proteome</keyword>
<dbReference type="Proteomes" id="UP000799770">
    <property type="component" value="Unassembled WGS sequence"/>
</dbReference>
<dbReference type="EMBL" id="ML977332">
    <property type="protein sequence ID" value="KAF2112138.1"/>
    <property type="molecule type" value="Genomic_DNA"/>
</dbReference>
<protein>
    <submittedName>
        <fullName evidence="1">Uncharacterized protein</fullName>
    </submittedName>
</protein>
<name>A0A6A5Z164_9PLEO</name>
<proteinExistence type="predicted"/>